<proteinExistence type="predicted"/>
<dbReference type="AlphaFoldDB" id="A0A0A6PLA3"/>
<dbReference type="Proteomes" id="UP000030428">
    <property type="component" value="Unassembled WGS sequence"/>
</dbReference>
<organism evidence="1 2">
    <name type="scientific">Candidatus Thiomargarita nelsonii</name>
    <dbReference type="NCBI Taxonomy" id="1003181"/>
    <lineage>
        <taxon>Bacteria</taxon>
        <taxon>Pseudomonadati</taxon>
        <taxon>Pseudomonadota</taxon>
        <taxon>Gammaproteobacteria</taxon>
        <taxon>Thiotrichales</taxon>
        <taxon>Thiotrichaceae</taxon>
        <taxon>Thiomargarita</taxon>
    </lineage>
</organism>
<accession>A0A0A6PLA3</accession>
<sequence>MLIFLSLMYFFHSKYGDLISGIQAGAQDKSWTPFLLFREWSVTDFPKPFSKINLGLLFEGLATLTRGAGNPRSEIPETTKNANLRSFIRWTS</sequence>
<comment type="caution">
    <text evidence="1">The sequence shown here is derived from an EMBL/GenBank/DDBJ whole genome shotgun (WGS) entry which is preliminary data.</text>
</comment>
<keyword evidence="2" id="KW-1185">Reference proteome</keyword>
<gene>
    <name evidence="1" type="ORF">PN36_22485</name>
</gene>
<dbReference type="EMBL" id="JSZA02000105">
    <property type="protein sequence ID" value="KHD05495.1"/>
    <property type="molecule type" value="Genomic_DNA"/>
</dbReference>
<reference evidence="1 2" key="1">
    <citation type="journal article" date="2016" name="Front. Microbiol.">
        <title>Single-Cell (Meta-)Genomics of a Dimorphic Candidatus Thiomargarita nelsonii Reveals Genomic Plasticity.</title>
        <authorList>
            <person name="Flood B.E."/>
            <person name="Fliss P."/>
            <person name="Jones D.S."/>
            <person name="Dick G.J."/>
            <person name="Jain S."/>
            <person name="Kaster A.K."/>
            <person name="Winkel M."/>
            <person name="Mussmann M."/>
            <person name="Bailey J."/>
        </authorList>
    </citation>
    <scope>NUCLEOTIDE SEQUENCE [LARGE SCALE GENOMIC DNA]</scope>
    <source>
        <strain evidence="1">Hydrate Ridge</strain>
    </source>
</reference>
<name>A0A0A6PLA3_9GAMM</name>
<evidence type="ECO:0000313" key="1">
    <source>
        <dbReference type="EMBL" id="KHD05495.1"/>
    </source>
</evidence>
<evidence type="ECO:0000313" key="2">
    <source>
        <dbReference type="Proteomes" id="UP000030428"/>
    </source>
</evidence>
<protein>
    <submittedName>
        <fullName evidence="1">Uncharacterized protein</fullName>
    </submittedName>
</protein>